<keyword evidence="2" id="KW-0812">Transmembrane</keyword>
<feature type="transmembrane region" description="Helical" evidence="2">
    <location>
        <begin position="72"/>
        <end position="91"/>
    </location>
</feature>
<sequence length="276" mass="30361">MSTNMGDPTGAAPRSKPKGFDQATNPRWATAKVTVRGTIVVLSLAASITSLVYCSAPKRWDTWILLSPLYAIPYPLLSLIWEVSEIIVVLVRRDKNKGLTPAAHLACELLLWLGGLVVSLLWITSVTSTEQHSATFTEGSPGIPASTYKMWARVIYFWCAVNLATVACQLSLFVVSRIEVDQNKRNMERKVNELLAIMEERGQNANDVLASLRSPPPDYDSTKPSWPVEMPAMNQQPVEMSVDERPMEVAGSQVGQEMSVPGTDDLSGSQKFVLKP</sequence>
<gene>
    <name evidence="3" type="ORF">FJTKL_07876</name>
</gene>
<feature type="transmembrane region" description="Helical" evidence="2">
    <location>
        <begin position="33"/>
        <end position="52"/>
    </location>
</feature>
<accession>A0ABR4FDR3</accession>
<evidence type="ECO:0000256" key="1">
    <source>
        <dbReference type="SAM" id="MobiDB-lite"/>
    </source>
</evidence>
<evidence type="ECO:0008006" key="5">
    <source>
        <dbReference type="Google" id="ProtNLM"/>
    </source>
</evidence>
<feature type="region of interest" description="Disordered" evidence="1">
    <location>
        <begin position="1"/>
        <end position="23"/>
    </location>
</feature>
<reference evidence="3 4" key="1">
    <citation type="submission" date="2024-03" db="EMBL/GenBank/DDBJ databases">
        <title>A high-quality draft genome sequence of Diaporthe vaccinii, a causative agent of upright dieback and viscid rot disease in cranberry plants.</title>
        <authorList>
            <person name="Sarrasin M."/>
            <person name="Lang B.F."/>
            <person name="Burger G."/>
        </authorList>
    </citation>
    <scope>NUCLEOTIDE SEQUENCE [LARGE SCALE GENOMIC DNA]</scope>
    <source>
        <strain evidence="3 4">IS7</strain>
    </source>
</reference>
<feature type="transmembrane region" description="Helical" evidence="2">
    <location>
        <begin position="155"/>
        <end position="175"/>
    </location>
</feature>
<dbReference type="Proteomes" id="UP001600888">
    <property type="component" value="Unassembled WGS sequence"/>
</dbReference>
<evidence type="ECO:0000256" key="2">
    <source>
        <dbReference type="SAM" id="Phobius"/>
    </source>
</evidence>
<keyword evidence="4" id="KW-1185">Reference proteome</keyword>
<protein>
    <recommendedName>
        <fullName evidence="5">MARVEL domain-containing protein</fullName>
    </recommendedName>
</protein>
<proteinExistence type="predicted"/>
<keyword evidence="2" id="KW-1133">Transmembrane helix</keyword>
<organism evidence="3 4">
    <name type="scientific">Diaporthe vaccinii</name>
    <dbReference type="NCBI Taxonomy" id="105482"/>
    <lineage>
        <taxon>Eukaryota</taxon>
        <taxon>Fungi</taxon>
        <taxon>Dikarya</taxon>
        <taxon>Ascomycota</taxon>
        <taxon>Pezizomycotina</taxon>
        <taxon>Sordariomycetes</taxon>
        <taxon>Sordariomycetidae</taxon>
        <taxon>Diaporthales</taxon>
        <taxon>Diaporthaceae</taxon>
        <taxon>Diaporthe</taxon>
        <taxon>Diaporthe eres species complex</taxon>
    </lineage>
</organism>
<evidence type="ECO:0000313" key="4">
    <source>
        <dbReference type="Proteomes" id="UP001600888"/>
    </source>
</evidence>
<keyword evidence="2" id="KW-0472">Membrane</keyword>
<comment type="caution">
    <text evidence="3">The sequence shown here is derived from an EMBL/GenBank/DDBJ whole genome shotgun (WGS) entry which is preliminary data.</text>
</comment>
<dbReference type="EMBL" id="JBAWTH010000002">
    <property type="protein sequence ID" value="KAL2292812.1"/>
    <property type="molecule type" value="Genomic_DNA"/>
</dbReference>
<feature type="transmembrane region" description="Helical" evidence="2">
    <location>
        <begin position="103"/>
        <end position="123"/>
    </location>
</feature>
<feature type="region of interest" description="Disordered" evidence="1">
    <location>
        <begin position="210"/>
        <end position="276"/>
    </location>
</feature>
<name>A0ABR4FDR3_9PEZI</name>
<evidence type="ECO:0000313" key="3">
    <source>
        <dbReference type="EMBL" id="KAL2292812.1"/>
    </source>
</evidence>